<evidence type="ECO:0000256" key="5">
    <source>
        <dbReference type="ARBA" id="ARBA00022692"/>
    </source>
</evidence>
<feature type="transmembrane region" description="Helical" evidence="10">
    <location>
        <begin position="150"/>
        <end position="173"/>
    </location>
</feature>
<dbReference type="InterPro" id="IPR053951">
    <property type="entry name" value="K_trans_N"/>
</dbReference>
<feature type="domain" description="K+ potassium transporter integral membrane" evidence="11">
    <location>
        <begin position="25"/>
        <end position="514"/>
    </location>
</feature>
<dbReference type="GO" id="GO:0016020">
    <property type="term" value="C:membrane"/>
    <property type="evidence" value="ECO:0007669"/>
    <property type="project" value="UniProtKB-SubCell"/>
</dbReference>
<keyword evidence="7 10" id="KW-1133">Transmembrane helix</keyword>
<evidence type="ECO:0000313" key="14">
    <source>
        <dbReference type="Proteomes" id="UP001210211"/>
    </source>
</evidence>
<dbReference type="InterPro" id="IPR003855">
    <property type="entry name" value="K+_transporter"/>
</dbReference>
<dbReference type="Pfam" id="PF02705">
    <property type="entry name" value="K_trans"/>
    <property type="match status" value="1"/>
</dbReference>
<dbReference type="AlphaFoldDB" id="A0AAD6EPI6"/>
<feature type="transmembrane region" description="Helical" evidence="10">
    <location>
        <begin position="448"/>
        <end position="469"/>
    </location>
</feature>
<evidence type="ECO:0000313" key="13">
    <source>
        <dbReference type="EMBL" id="KAJ3691771.1"/>
    </source>
</evidence>
<feature type="transmembrane region" description="Helical" evidence="10">
    <location>
        <begin position="512"/>
        <end position="532"/>
    </location>
</feature>
<feature type="transmembrane region" description="Helical" evidence="10">
    <location>
        <begin position="22"/>
        <end position="43"/>
    </location>
</feature>
<comment type="function">
    <text evidence="10">Potassium transporter.</text>
</comment>
<dbReference type="GO" id="GO:0015079">
    <property type="term" value="F:potassium ion transmembrane transporter activity"/>
    <property type="evidence" value="ECO:0007669"/>
    <property type="project" value="UniProtKB-UniRule"/>
</dbReference>
<comment type="similarity">
    <text evidence="2 10">Belongs to the HAK/KUP transporter (TC 2.A.72.3) family.</text>
</comment>
<name>A0AAD6EPI6_9POAL</name>
<keyword evidence="9 10" id="KW-0472">Membrane</keyword>
<evidence type="ECO:0000256" key="6">
    <source>
        <dbReference type="ARBA" id="ARBA00022958"/>
    </source>
</evidence>
<feature type="transmembrane region" description="Helical" evidence="10">
    <location>
        <begin position="297"/>
        <end position="317"/>
    </location>
</feature>
<evidence type="ECO:0000256" key="1">
    <source>
        <dbReference type="ARBA" id="ARBA00004141"/>
    </source>
</evidence>
<evidence type="ECO:0000259" key="11">
    <source>
        <dbReference type="Pfam" id="PF02705"/>
    </source>
</evidence>
<keyword evidence="8 10" id="KW-0406">Ion transport</keyword>
<evidence type="ECO:0000256" key="2">
    <source>
        <dbReference type="ARBA" id="ARBA00008440"/>
    </source>
</evidence>
<evidence type="ECO:0000256" key="8">
    <source>
        <dbReference type="ARBA" id="ARBA00023065"/>
    </source>
</evidence>
<evidence type="ECO:0000256" key="4">
    <source>
        <dbReference type="ARBA" id="ARBA00022538"/>
    </source>
</evidence>
<comment type="subcellular location">
    <subcellularLocation>
        <location evidence="1 10">Membrane</location>
        <topology evidence="1 10">Multi-pass membrane protein</topology>
    </subcellularLocation>
</comment>
<feature type="transmembrane region" description="Helical" evidence="10">
    <location>
        <begin position="419"/>
        <end position="441"/>
    </location>
</feature>
<feature type="transmembrane region" description="Helical" evidence="10">
    <location>
        <begin position="193"/>
        <end position="209"/>
    </location>
</feature>
<keyword evidence="3" id="KW-0813">Transport</keyword>
<organism evidence="13 14">
    <name type="scientific">Rhynchospora tenuis</name>
    <dbReference type="NCBI Taxonomy" id="198213"/>
    <lineage>
        <taxon>Eukaryota</taxon>
        <taxon>Viridiplantae</taxon>
        <taxon>Streptophyta</taxon>
        <taxon>Embryophyta</taxon>
        <taxon>Tracheophyta</taxon>
        <taxon>Spermatophyta</taxon>
        <taxon>Magnoliopsida</taxon>
        <taxon>Liliopsida</taxon>
        <taxon>Poales</taxon>
        <taxon>Cyperaceae</taxon>
        <taxon>Cyperoideae</taxon>
        <taxon>Rhynchosporeae</taxon>
        <taxon>Rhynchospora</taxon>
    </lineage>
</organism>
<comment type="caution">
    <text evidence="10">Lacks conserved residue(s) required for the propagation of feature annotation.</text>
</comment>
<comment type="caution">
    <text evidence="13">The sequence shown here is derived from an EMBL/GenBank/DDBJ whole genome shotgun (WGS) entry which is preliminary data.</text>
</comment>
<dbReference type="PANTHER" id="PTHR30540:SF108">
    <property type="entry name" value="POTASSIUM TRANSPORTER 3"/>
    <property type="match status" value="1"/>
</dbReference>
<evidence type="ECO:0000256" key="3">
    <source>
        <dbReference type="ARBA" id="ARBA00022448"/>
    </source>
</evidence>
<evidence type="ECO:0000259" key="12">
    <source>
        <dbReference type="Pfam" id="PF22776"/>
    </source>
</evidence>
<feature type="transmembrane region" description="Helical" evidence="10">
    <location>
        <begin position="337"/>
        <end position="364"/>
    </location>
</feature>
<feature type="transmembrane region" description="Helical" evidence="10">
    <location>
        <begin position="385"/>
        <end position="407"/>
    </location>
</feature>
<feature type="transmembrane region" description="Helical" evidence="10">
    <location>
        <begin position="216"/>
        <end position="237"/>
    </location>
</feature>
<keyword evidence="6 10" id="KW-0630">Potassium</keyword>
<keyword evidence="14" id="KW-1185">Reference proteome</keyword>
<evidence type="ECO:0000256" key="9">
    <source>
        <dbReference type="ARBA" id="ARBA00023136"/>
    </source>
</evidence>
<proteinExistence type="inferred from homology"/>
<evidence type="ECO:0000256" key="10">
    <source>
        <dbReference type="RuleBase" id="RU321113"/>
    </source>
</evidence>
<keyword evidence="4 10" id="KW-0633">Potassium transport</keyword>
<feature type="transmembrane region" description="Helical" evidence="10">
    <location>
        <begin position="63"/>
        <end position="83"/>
    </location>
</feature>
<reference evidence="13 14" key="1">
    <citation type="journal article" date="2022" name="Cell">
        <title>Repeat-based holocentromeres influence genome architecture and karyotype evolution.</title>
        <authorList>
            <person name="Hofstatter P.G."/>
            <person name="Thangavel G."/>
            <person name="Lux T."/>
            <person name="Neumann P."/>
            <person name="Vondrak T."/>
            <person name="Novak P."/>
            <person name="Zhang M."/>
            <person name="Costa L."/>
            <person name="Castellani M."/>
            <person name="Scott A."/>
            <person name="Toegelov H."/>
            <person name="Fuchs J."/>
            <person name="Mata-Sucre Y."/>
            <person name="Dias Y."/>
            <person name="Vanzela A.L.L."/>
            <person name="Huettel B."/>
            <person name="Almeida C.C.S."/>
            <person name="Simkova H."/>
            <person name="Souza G."/>
            <person name="Pedrosa-Harand A."/>
            <person name="Macas J."/>
            <person name="Mayer K.F.X."/>
            <person name="Houben A."/>
            <person name="Marques A."/>
        </authorList>
    </citation>
    <scope>NUCLEOTIDE SEQUENCE [LARGE SCALE GENOMIC DNA]</scope>
    <source>
        <strain evidence="13">RhyTen1mFocal</strain>
    </source>
</reference>
<feature type="transmembrane region" description="Helical" evidence="10">
    <location>
        <begin position="266"/>
        <end position="285"/>
    </location>
</feature>
<dbReference type="PANTHER" id="PTHR30540">
    <property type="entry name" value="OSMOTIC STRESS POTASSIUM TRANSPORTER"/>
    <property type="match status" value="1"/>
</dbReference>
<feature type="transmembrane region" description="Helical" evidence="10">
    <location>
        <begin position="475"/>
        <end position="492"/>
    </location>
</feature>
<feature type="domain" description="K+ potassium transporter C-terminal" evidence="12">
    <location>
        <begin position="526"/>
        <end position="786"/>
    </location>
</feature>
<keyword evidence="5 10" id="KW-0812">Transmembrane</keyword>
<dbReference type="Pfam" id="PF22776">
    <property type="entry name" value="K_trans_C"/>
    <property type="match status" value="1"/>
</dbReference>
<dbReference type="NCBIfam" id="TIGR00794">
    <property type="entry name" value="kup"/>
    <property type="match status" value="1"/>
</dbReference>
<sequence>MDQESGAASPDALQWKGYYKNLLLLAYQSFGVVYGDLATSPLYVYKSTFSGRLRNYQSEEVVFGAFSLVFWTFTLIPLLKYVLMVLAADDNGEGGTFALYSLLCRHAKLSLLPNQQAADEELSTYYGTRTARSISSPLKRFLEKHKRLRTCLLLIVLFGACMVIGDGILTPAISVLSSISGLQVPLNGLHDREVVIISCVVLVGLFALQHRGTHKVAFLFAPIVILWLLCIAILGVYNTFHWNRQIYRALSPHYIVKFFRLTGKDGWVSLGGILLSITGTEAMFADLGHFTASSIRLAFISLIYPCLVLQYMGQAAFLSIHRNDAPTSFYDSIPSRVFWPVFVIATLAAIVGSQAVISATFSIVKQCHALGCFPRVKVVHTSRWIYGQIYIPEINWILMVLCLAVTIGFRDTTLIGNAYGIACMTVMFITTCLMALVIIFVWHKNPVLAFLFLFFFGSIEAVYLSSSLMKVPQGGWAPLALSLVFMFIMYVWHYGTRRKYLYDLQNKVSMKWILTLGPSLGIVRVPGIGLIYTELVTGVPSIFSHFVTNLPAFHQVLVFVCVKSVPVPYVPDDERYLIGRIGPRNYRMYRCIVRYGYKDVQKDDENFEDQLVLSIAKFIEMEAEDLASASSGSYDPSNEGRMAVIRTSELSGNTIMMKDEDETIGDENSITVRSSRSETLQSLQSVYEQESPGISRRRRVRFELPPPRANYMDPQVRDELSALIDAKHAGVAYIMGHSYVKARRNSSFVKKFVIDVAYSFLRKNCRGPSVALHIPHISLIEVGMIYYV</sequence>
<protein>
    <recommendedName>
        <fullName evidence="10">Potassium transporter</fullName>
    </recommendedName>
</protein>
<dbReference type="InterPro" id="IPR053952">
    <property type="entry name" value="K_trans_C"/>
</dbReference>
<evidence type="ECO:0000256" key="7">
    <source>
        <dbReference type="ARBA" id="ARBA00022989"/>
    </source>
</evidence>
<gene>
    <name evidence="13" type="ORF">LUZ61_020935</name>
</gene>
<dbReference type="Proteomes" id="UP001210211">
    <property type="component" value="Unassembled WGS sequence"/>
</dbReference>
<dbReference type="EMBL" id="JAMRDG010000002">
    <property type="protein sequence ID" value="KAJ3691771.1"/>
    <property type="molecule type" value="Genomic_DNA"/>
</dbReference>
<accession>A0AAD6EPI6</accession>